<accession>A0A2M8L4C0</accession>
<gene>
    <name evidence="2" type="ORF">COU95_00445</name>
</gene>
<feature type="coiled-coil region" evidence="1">
    <location>
        <begin position="41"/>
        <end position="68"/>
    </location>
</feature>
<protein>
    <submittedName>
        <fullName evidence="2">Uncharacterized protein</fullName>
    </submittedName>
</protein>
<dbReference type="AlphaFoldDB" id="A0A2M8L4C0"/>
<evidence type="ECO:0000313" key="2">
    <source>
        <dbReference type="EMBL" id="PJE67779.1"/>
    </source>
</evidence>
<sequence length="93" mass="10369">MRSNLKLFLFLGGIVLILTGAVLFKNIPGGGEQKTATQSGFSAALKEAQRQAEEKRKAEEELKKFIATYGPCRSIPILMYHHVADESGWLYVR</sequence>
<keyword evidence="1" id="KW-0175">Coiled coil</keyword>
<organism evidence="2 3">
    <name type="scientific">Candidatus Shapirobacteria bacterium CG10_big_fil_rev_8_21_14_0_10_40_9</name>
    <dbReference type="NCBI Taxonomy" id="1974888"/>
    <lineage>
        <taxon>Bacteria</taxon>
        <taxon>Candidatus Shapironibacteriota</taxon>
    </lineage>
</organism>
<dbReference type="EMBL" id="PFEK01000008">
    <property type="protein sequence ID" value="PJE67779.1"/>
    <property type="molecule type" value="Genomic_DNA"/>
</dbReference>
<proteinExistence type="predicted"/>
<evidence type="ECO:0000313" key="3">
    <source>
        <dbReference type="Proteomes" id="UP000231474"/>
    </source>
</evidence>
<comment type="caution">
    <text evidence="2">The sequence shown here is derived from an EMBL/GenBank/DDBJ whole genome shotgun (WGS) entry which is preliminary data.</text>
</comment>
<evidence type="ECO:0000256" key="1">
    <source>
        <dbReference type="SAM" id="Coils"/>
    </source>
</evidence>
<name>A0A2M8L4C0_9BACT</name>
<reference evidence="3" key="1">
    <citation type="submission" date="2017-09" db="EMBL/GenBank/DDBJ databases">
        <title>Depth-based differentiation of microbial function through sediment-hosted aquifers and enrichment of novel symbionts in the deep terrestrial subsurface.</title>
        <authorList>
            <person name="Probst A.J."/>
            <person name="Ladd B."/>
            <person name="Jarett J.K."/>
            <person name="Geller-Mcgrath D.E."/>
            <person name="Sieber C.M.K."/>
            <person name="Emerson J.B."/>
            <person name="Anantharaman K."/>
            <person name="Thomas B.C."/>
            <person name="Malmstrom R."/>
            <person name="Stieglmeier M."/>
            <person name="Klingl A."/>
            <person name="Woyke T."/>
            <person name="Ryan C.M."/>
            <person name="Banfield J.F."/>
        </authorList>
    </citation>
    <scope>NUCLEOTIDE SEQUENCE [LARGE SCALE GENOMIC DNA]</scope>
</reference>
<dbReference type="Proteomes" id="UP000231474">
    <property type="component" value="Unassembled WGS sequence"/>
</dbReference>
<feature type="non-terminal residue" evidence="2">
    <location>
        <position position="93"/>
    </location>
</feature>